<name>A0ABT9QTK2_9ACTN</name>
<evidence type="ECO:0000313" key="3">
    <source>
        <dbReference type="Proteomes" id="UP001225356"/>
    </source>
</evidence>
<reference evidence="2 3" key="1">
    <citation type="submission" date="2023-07" db="EMBL/GenBank/DDBJ databases">
        <title>Sequencing the genomes of 1000 actinobacteria strains.</title>
        <authorList>
            <person name="Klenk H.-P."/>
        </authorList>
    </citation>
    <scope>NUCLEOTIDE SEQUENCE [LARGE SCALE GENOMIC DNA]</scope>
    <source>
        <strain evidence="2 3">DSM 46740</strain>
    </source>
</reference>
<feature type="region of interest" description="Disordered" evidence="1">
    <location>
        <begin position="1"/>
        <end position="37"/>
    </location>
</feature>
<comment type="caution">
    <text evidence="2">The sequence shown here is derived from an EMBL/GenBank/DDBJ whole genome shotgun (WGS) entry which is preliminary data.</text>
</comment>
<gene>
    <name evidence="2" type="ORF">J2853_009308</name>
</gene>
<evidence type="ECO:0000256" key="1">
    <source>
        <dbReference type="SAM" id="MobiDB-lite"/>
    </source>
</evidence>
<dbReference type="EMBL" id="JAUSQU010000001">
    <property type="protein sequence ID" value="MDP9850097.1"/>
    <property type="molecule type" value="Genomic_DNA"/>
</dbReference>
<proteinExistence type="predicted"/>
<organism evidence="2 3">
    <name type="scientific">Streptosporangium lutulentum</name>
    <dbReference type="NCBI Taxonomy" id="1461250"/>
    <lineage>
        <taxon>Bacteria</taxon>
        <taxon>Bacillati</taxon>
        <taxon>Actinomycetota</taxon>
        <taxon>Actinomycetes</taxon>
        <taxon>Streptosporangiales</taxon>
        <taxon>Streptosporangiaceae</taxon>
        <taxon>Streptosporangium</taxon>
    </lineage>
</organism>
<dbReference type="Proteomes" id="UP001225356">
    <property type="component" value="Unassembled WGS sequence"/>
</dbReference>
<evidence type="ECO:0000313" key="2">
    <source>
        <dbReference type="EMBL" id="MDP9850097.1"/>
    </source>
</evidence>
<sequence length="37" mass="4020">MRRYLRMRPGSTPAVPGHEVGGALDGAGEKRRVDIRG</sequence>
<keyword evidence="3" id="KW-1185">Reference proteome</keyword>
<feature type="compositionally biased region" description="Basic and acidic residues" evidence="1">
    <location>
        <begin position="27"/>
        <end position="37"/>
    </location>
</feature>
<accession>A0ABT9QTK2</accession>
<protein>
    <submittedName>
        <fullName evidence="2">Uncharacterized protein</fullName>
    </submittedName>
</protein>